<proteinExistence type="predicted"/>
<dbReference type="EMBL" id="JAGFNK010000258">
    <property type="protein sequence ID" value="KAI9455102.1"/>
    <property type="molecule type" value="Genomic_DNA"/>
</dbReference>
<accession>A0ACC0U0M3</accession>
<evidence type="ECO:0000313" key="1">
    <source>
        <dbReference type="EMBL" id="KAI9455102.1"/>
    </source>
</evidence>
<keyword evidence="2" id="KW-1185">Reference proteome</keyword>
<protein>
    <submittedName>
        <fullName evidence="1">Uncharacterized protein</fullName>
    </submittedName>
</protein>
<evidence type="ECO:0000313" key="2">
    <source>
        <dbReference type="Proteomes" id="UP001207468"/>
    </source>
</evidence>
<dbReference type="Proteomes" id="UP001207468">
    <property type="component" value="Unassembled WGS sequence"/>
</dbReference>
<name>A0ACC0U0M3_9AGAM</name>
<sequence length="384" mass="42945">MSELHRQQQILQAPVLQYQRIDPVIPFLDGHLSSARSKFTIHQIMSAVPPLPPNVEEIAASPLLGGVFNWCLYGVLVVQTYVYSYNFPDDKRLVKCLVYGFFFLETLQTALTGADLYYWFASGFGNLDHLASPYLAFFDVPVIGSVVSLTVQFFFAYRIFVLSKRKALWLCAIIALCSIVGAGAAIGGGTYSRIRGKFATGLVLKMFLLTCMAGNTISDICIASAMIYYLTRQRGSDRDGFFSRHALERIVRLTVETNIITTTVSVISLVMAALYPDTNWFVCPTSILGKVYSNTLLVSFNNRISIRERLASVRASQNPVTSFSTHEEVTMDVIVMDMQMSPQDLKINPLGELECQRRIIKHFRGCRLCVIPDLMPDMIPEVAP</sequence>
<gene>
    <name evidence="1" type="ORF">F5148DRAFT_1369903</name>
</gene>
<comment type="caution">
    <text evidence="1">The sequence shown here is derived from an EMBL/GenBank/DDBJ whole genome shotgun (WGS) entry which is preliminary data.</text>
</comment>
<reference evidence="1" key="1">
    <citation type="submission" date="2021-03" db="EMBL/GenBank/DDBJ databases">
        <title>Evolutionary priming and transition to the ectomycorrhizal habit in an iconic lineage of mushroom-forming fungi: is preadaptation a requirement?</title>
        <authorList>
            <consortium name="DOE Joint Genome Institute"/>
            <person name="Looney B.P."/>
            <person name="Miyauchi S."/>
            <person name="Morin E."/>
            <person name="Drula E."/>
            <person name="Courty P.E."/>
            <person name="Chicoki N."/>
            <person name="Fauchery L."/>
            <person name="Kohler A."/>
            <person name="Kuo A."/>
            <person name="LaButti K."/>
            <person name="Pangilinan J."/>
            <person name="Lipzen A."/>
            <person name="Riley R."/>
            <person name="Andreopoulos W."/>
            <person name="He G."/>
            <person name="Johnson J."/>
            <person name="Barry K.W."/>
            <person name="Grigoriev I.V."/>
            <person name="Nagy L."/>
            <person name="Hibbett D."/>
            <person name="Henrissat B."/>
            <person name="Matheny P.B."/>
            <person name="Labbe J."/>
            <person name="Martin A.F."/>
        </authorList>
    </citation>
    <scope>NUCLEOTIDE SEQUENCE</scope>
    <source>
        <strain evidence="1">BPL698</strain>
    </source>
</reference>
<organism evidence="1 2">
    <name type="scientific">Russula earlei</name>
    <dbReference type="NCBI Taxonomy" id="71964"/>
    <lineage>
        <taxon>Eukaryota</taxon>
        <taxon>Fungi</taxon>
        <taxon>Dikarya</taxon>
        <taxon>Basidiomycota</taxon>
        <taxon>Agaricomycotina</taxon>
        <taxon>Agaricomycetes</taxon>
        <taxon>Russulales</taxon>
        <taxon>Russulaceae</taxon>
        <taxon>Russula</taxon>
    </lineage>
</organism>